<keyword evidence="2" id="KW-0472">Membrane</keyword>
<gene>
    <name evidence="3" type="ORF">B0T11DRAFT_110454</name>
</gene>
<dbReference type="OrthoDB" id="3177213at2759"/>
<dbReference type="PANTHER" id="PTHR42101">
    <property type="entry name" value="CHROMOSOME 16, WHOLE GENOME SHOTGUN SEQUENCE"/>
    <property type="match status" value="1"/>
</dbReference>
<keyword evidence="2" id="KW-1133">Transmembrane helix</keyword>
<feature type="transmembrane region" description="Helical" evidence="2">
    <location>
        <begin position="103"/>
        <end position="123"/>
    </location>
</feature>
<feature type="transmembrane region" description="Helical" evidence="2">
    <location>
        <begin position="551"/>
        <end position="572"/>
    </location>
</feature>
<evidence type="ECO:0008006" key="5">
    <source>
        <dbReference type="Google" id="ProtNLM"/>
    </source>
</evidence>
<feature type="region of interest" description="Disordered" evidence="1">
    <location>
        <begin position="28"/>
        <end position="56"/>
    </location>
</feature>
<evidence type="ECO:0000256" key="2">
    <source>
        <dbReference type="SAM" id="Phobius"/>
    </source>
</evidence>
<feature type="compositionally biased region" description="Basic and acidic residues" evidence="1">
    <location>
        <begin position="664"/>
        <end position="674"/>
    </location>
</feature>
<keyword evidence="2" id="KW-0812">Transmembrane</keyword>
<feature type="compositionally biased region" description="Basic and acidic residues" evidence="1">
    <location>
        <begin position="625"/>
        <end position="636"/>
    </location>
</feature>
<evidence type="ECO:0000313" key="4">
    <source>
        <dbReference type="Proteomes" id="UP000813385"/>
    </source>
</evidence>
<feature type="transmembrane region" description="Helical" evidence="2">
    <location>
        <begin position="229"/>
        <end position="252"/>
    </location>
</feature>
<feature type="transmembrane region" description="Helical" evidence="2">
    <location>
        <begin position="339"/>
        <end position="359"/>
    </location>
</feature>
<dbReference type="AlphaFoldDB" id="A0A8K0X3N5"/>
<name>A0A8K0X3N5_9PEZI</name>
<reference evidence="3" key="1">
    <citation type="journal article" date="2021" name="Nat. Commun.">
        <title>Genetic determinants of endophytism in the Arabidopsis root mycobiome.</title>
        <authorList>
            <person name="Mesny F."/>
            <person name="Miyauchi S."/>
            <person name="Thiergart T."/>
            <person name="Pickel B."/>
            <person name="Atanasova L."/>
            <person name="Karlsson M."/>
            <person name="Huettel B."/>
            <person name="Barry K.W."/>
            <person name="Haridas S."/>
            <person name="Chen C."/>
            <person name="Bauer D."/>
            <person name="Andreopoulos W."/>
            <person name="Pangilinan J."/>
            <person name="LaButti K."/>
            <person name="Riley R."/>
            <person name="Lipzen A."/>
            <person name="Clum A."/>
            <person name="Drula E."/>
            <person name="Henrissat B."/>
            <person name="Kohler A."/>
            <person name="Grigoriev I.V."/>
            <person name="Martin F.M."/>
            <person name="Hacquard S."/>
        </authorList>
    </citation>
    <scope>NUCLEOTIDE SEQUENCE</scope>
    <source>
        <strain evidence="3">MPI-CAGE-AT-0016</strain>
    </source>
</reference>
<feature type="transmembrane region" description="Helical" evidence="2">
    <location>
        <begin position="200"/>
        <end position="217"/>
    </location>
</feature>
<feature type="transmembrane region" description="Helical" evidence="2">
    <location>
        <begin position="299"/>
        <end position="318"/>
    </location>
</feature>
<dbReference type="Proteomes" id="UP000813385">
    <property type="component" value="Unassembled WGS sequence"/>
</dbReference>
<accession>A0A8K0X3N5</accession>
<evidence type="ECO:0000313" key="3">
    <source>
        <dbReference type="EMBL" id="KAH7358972.1"/>
    </source>
</evidence>
<feature type="transmembrane region" description="Helical" evidence="2">
    <location>
        <begin position="164"/>
        <end position="188"/>
    </location>
</feature>
<organism evidence="3 4">
    <name type="scientific">Plectosphaerella cucumerina</name>
    <dbReference type="NCBI Taxonomy" id="40658"/>
    <lineage>
        <taxon>Eukaryota</taxon>
        <taxon>Fungi</taxon>
        <taxon>Dikarya</taxon>
        <taxon>Ascomycota</taxon>
        <taxon>Pezizomycotina</taxon>
        <taxon>Sordariomycetes</taxon>
        <taxon>Hypocreomycetidae</taxon>
        <taxon>Glomerellales</taxon>
        <taxon>Plectosphaerellaceae</taxon>
        <taxon>Plectosphaerella</taxon>
    </lineage>
</organism>
<proteinExistence type="predicted"/>
<feature type="region of interest" description="Disordered" evidence="1">
    <location>
        <begin position="619"/>
        <end position="674"/>
    </location>
</feature>
<dbReference type="EMBL" id="JAGPXD010000004">
    <property type="protein sequence ID" value="KAH7358972.1"/>
    <property type="molecule type" value="Genomic_DNA"/>
</dbReference>
<feature type="transmembrane region" description="Helical" evidence="2">
    <location>
        <begin position="518"/>
        <end position="539"/>
    </location>
</feature>
<protein>
    <recommendedName>
        <fullName evidence="5">Low temperature requirement A</fullName>
    </recommendedName>
</protein>
<feature type="transmembrane region" description="Helical" evidence="2">
    <location>
        <begin position="578"/>
        <end position="601"/>
    </location>
</feature>
<dbReference type="PANTHER" id="PTHR42101:SF1">
    <property type="entry name" value="LOW TEMPERATURE REQUIREMENT A"/>
    <property type="match status" value="1"/>
</dbReference>
<evidence type="ECO:0000256" key="1">
    <source>
        <dbReference type="SAM" id="MobiDB-lite"/>
    </source>
</evidence>
<keyword evidence="4" id="KW-1185">Reference proteome</keyword>
<sequence length="693" mass="77770">MAPSLSQSPALGDEPVHVGPATDKLRLLRSPIHPEDAEGTTSGLTRPSNPPGMERMGYRYDPEDFPLLRRNEDATNLEVFYDLFLACLNLFNRNQQMETINGLSAYAGFFSLLWTTWFLTSAYDVRFLTDSVFERCCRAVHLGVLVGFVTVSPNFNLARQDSQVFRTFSLILMVSRMCLGLEYGSIFLQAWKYKKTRWQLATMSGLNFFNGFIYLGVSFRFNPDSSRLFISWYGVCAVEIITVMFIAVSYPILSFQGTPLIRRLGLLTLIIFGEGVTVACSNITQVIDAEGNGAWTPSTIGTVTACISITYLAFMLYFDSVSRLQLPPWHQLAWTTLHFPLHLALTLFTEGCAQFIIFWKTTEIEKGLLQEWNNLLLEAVDESTEDFSQPFRVWIDDYFNTKPPHYLVYRWTLNDTFDDLAAFNGPSKDTLREVVRTGDVVRINKAAEADPSIKQAINGWTAMLFMALNIASSELGLDYYEDELRDQGIGGAESQAVLGTLETEIDVTFRAFYRMRVVFQYTFACGGAVIGLLAILSAIGRKEKWTRWPVVRTVINLVLAVGVALVAGLTQFGNHVPLARYLLTPLVLPPLAILFFLLLVLHHLPEGPFSRCLSVKRWRKSKGGPGKEKRVSREVVEGEEERDVESASTPEGVRSGGTDVSEDGQDKVLQEEHPTRQIVGQIEDLAARCHAGR</sequence>
<feature type="transmembrane region" description="Helical" evidence="2">
    <location>
        <begin position="264"/>
        <end position="287"/>
    </location>
</feature>
<comment type="caution">
    <text evidence="3">The sequence shown here is derived from an EMBL/GenBank/DDBJ whole genome shotgun (WGS) entry which is preliminary data.</text>
</comment>